<dbReference type="PANTHER" id="PTHR47235:SF1">
    <property type="entry name" value="BLR6548 PROTEIN"/>
    <property type="match status" value="1"/>
</dbReference>
<dbReference type="PANTHER" id="PTHR47235">
    <property type="entry name" value="BLR6548 PROTEIN"/>
    <property type="match status" value="1"/>
</dbReference>
<evidence type="ECO:0000313" key="5">
    <source>
        <dbReference type="EMBL" id="SUZ97667.1"/>
    </source>
</evidence>
<dbReference type="InterPro" id="IPR000709">
    <property type="entry name" value="Leu_Ile_Val-bd"/>
</dbReference>
<sequence>MKQLLSIVLMLSLVWMGCDTQSTSPGITDEEILIGNIQDLSGPIKELGLLIPAGSQLYFDYVNEKGGVHGRKIRMITEDHQYNPQKAVVAAKKLIEKDQVFCLYNVIGTSPAEAIRPILEESGVPLIAPATNSSTMSDMTRPAAKYIFHTDAGYDLQTRVLIDYIMENNPNAKIGFAYQDDDYGANALLGCAEAEEKHGITVQKESFQRGATDFVGQTSNFMKGGATDVIIGGIVREPVTIMKTAQAIGYKARFYGLGPTVDPRVAMLAGEAGEGFIAAYWAYYPDSDEPGPTLYRELCEKNNVPEKMRGPYHYYGFATAMVLVEGLQKAGRYPTRKRLVSGLESLKNWDNGAFPPITYSRNDHAGVESVILLQLQGGKQVAITDWLD</sequence>
<gene>
    <name evidence="5" type="ORF">METZ01_LOCUS50521</name>
</gene>
<feature type="domain" description="Leucine-binding protein" evidence="4">
    <location>
        <begin position="32"/>
        <end position="378"/>
    </location>
</feature>
<evidence type="ECO:0000256" key="3">
    <source>
        <dbReference type="ARBA" id="ARBA00022970"/>
    </source>
</evidence>
<dbReference type="Pfam" id="PF13458">
    <property type="entry name" value="Peripla_BP_6"/>
    <property type="match status" value="1"/>
</dbReference>
<name>A0A381S606_9ZZZZ</name>
<reference evidence="5" key="1">
    <citation type="submission" date="2018-05" db="EMBL/GenBank/DDBJ databases">
        <authorList>
            <person name="Lanie J.A."/>
            <person name="Ng W.-L."/>
            <person name="Kazmierczak K.M."/>
            <person name="Andrzejewski T.M."/>
            <person name="Davidsen T.M."/>
            <person name="Wayne K.J."/>
            <person name="Tettelin H."/>
            <person name="Glass J.I."/>
            <person name="Rusch D."/>
            <person name="Podicherti R."/>
            <person name="Tsui H.-C.T."/>
            <person name="Winkler M.E."/>
        </authorList>
    </citation>
    <scope>NUCLEOTIDE SEQUENCE</scope>
</reference>
<keyword evidence="1" id="KW-0813">Transport</keyword>
<dbReference type="EMBL" id="UINC01002530">
    <property type="protein sequence ID" value="SUZ97667.1"/>
    <property type="molecule type" value="Genomic_DNA"/>
</dbReference>
<dbReference type="InterPro" id="IPR028081">
    <property type="entry name" value="Leu-bd"/>
</dbReference>
<dbReference type="PRINTS" id="PR00337">
    <property type="entry name" value="LEUILEVALBP"/>
</dbReference>
<dbReference type="PROSITE" id="PS51257">
    <property type="entry name" value="PROKAR_LIPOPROTEIN"/>
    <property type="match status" value="1"/>
</dbReference>
<evidence type="ECO:0000256" key="2">
    <source>
        <dbReference type="ARBA" id="ARBA00022729"/>
    </source>
</evidence>
<keyword evidence="2" id="KW-0732">Signal</keyword>
<evidence type="ECO:0000259" key="4">
    <source>
        <dbReference type="Pfam" id="PF13458"/>
    </source>
</evidence>
<dbReference type="SUPFAM" id="SSF53822">
    <property type="entry name" value="Periplasmic binding protein-like I"/>
    <property type="match status" value="1"/>
</dbReference>
<accession>A0A381S606</accession>
<evidence type="ECO:0000256" key="1">
    <source>
        <dbReference type="ARBA" id="ARBA00022448"/>
    </source>
</evidence>
<protein>
    <recommendedName>
        <fullName evidence="4">Leucine-binding protein domain-containing protein</fullName>
    </recommendedName>
</protein>
<dbReference type="Gene3D" id="3.40.50.2300">
    <property type="match status" value="2"/>
</dbReference>
<dbReference type="InterPro" id="IPR028082">
    <property type="entry name" value="Peripla_BP_I"/>
</dbReference>
<dbReference type="AlphaFoldDB" id="A0A381S606"/>
<organism evidence="5">
    <name type="scientific">marine metagenome</name>
    <dbReference type="NCBI Taxonomy" id="408172"/>
    <lineage>
        <taxon>unclassified sequences</taxon>
        <taxon>metagenomes</taxon>
        <taxon>ecological metagenomes</taxon>
    </lineage>
</organism>
<dbReference type="CDD" id="cd06343">
    <property type="entry name" value="PBP1_ABC_ligand_binding-like"/>
    <property type="match status" value="1"/>
</dbReference>
<proteinExistence type="predicted"/>
<dbReference type="GO" id="GO:0006865">
    <property type="term" value="P:amino acid transport"/>
    <property type="evidence" value="ECO:0007669"/>
    <property type="project" value="UniProtKB-KW"/>
</dbReference>
<keyword evidence="3" id="KW-0029">Amino-acid transport</keyword>